<accession>A0ABZ1GAM8</accession>
<dbReference type="RefSeq" id="WP_326596327.1">
    <property type="nucleotide sequence ID" value="NZ_CP109114.1"/>
</dbReference>
<evidence type="ECO:0000313" key="2">
    <source>
        <dbReference type="Proteomes" id="UP001330827"/>
    </source>
</evidence>
<evidence type="ECO:0000313" key="1">
    <source>
        <dbReference type="EMBL" id="WSC16982.1"/>
    </source>
</evidence>
<proteinExistence type="predicted"/>
<dbReference type="EMBL" id="CP109114">
    <property type="protein sequence ID" value="WSC16982.1"/>
    <property type="molecule type" value="Genomic_DNA"/>
</dbReference>
<reference evidence="1 2" key="1">
    <citation type="submission" date="2022-10" db="EMBL/GenBank/DDBJ databases">
        <title>The complete genomes of actinobacterial strains from the NBC collection.</title>
        <authorList>
            <person name="Joergensen T.S."/>
            <person name="Alvarez Arevalo M."/>
            <person name="Sterndorff E.B."/>
            <person name="Faurdal D."/>
            <person name="Vuksanovic O."/>
            <person name="Mourched A.-S."/>
            <person name="Charusanti P."/>
            <person name="Shaw S."/>
            <person name="Blin K."/>
            <person name="Weber T."/>
        </authorList>
    </citation>
    <scope>NUCLEOTIDE SEQUENCE [LARGE SCALE GENOMIC DNA]</scope>
    <source>
        <strain evidence="1 2">NBC 01769</strain>
    </source>
</reference>
<gene>
    <name evidence="1" type="ORF">OIE64_31890</name>
</gene>
<protein>
    <submittedName>
        <fullName evidence="1">Uncharacterized protein</fullName>
    </submittedName>
</protein>
<dbReference type="Proteomes" id="UP001330827">
    <property type="component" value="Chromosome"/>
</dbReference>
<organism evidence="1 2">
    <name type="scientific">Streptomyces brevispora</name>
    <dbReference type="NCBI Taxonomy" id="887462"/>
    <lineage>
        <taxon>Bacteria</taxon>
        <taxon>Bacillati</taxon>
        <taxon>Actinomycetota</taxon>
        <taxon>Actinomycetes</taxon>
        <taxon>Kitasatosporales</taxon>
        <taxon>Streptomycetaceae</taxon>
        <taxon>Streptomyces</taxon>
    </lineage>
</organism>
<keyword evidence="2" id="KW-1185">Reference proteome</keyword>
<name>A0ABZ1GAM8_9ACTN</name>
<sequence>MTYPEPQSACSASHDGEVVGQQQCIELTDQPSQLGPVGVELRQRGLLFLAVLLLPDQLHVVGGPPDLLRGELGPR</sequence>